<name>A0ABZ2K630_9BACT</name>
<accession>A0ABZ2K630</accession>
<evidence type="ECO:0000313" key="1">
    <source>
        <dbReference type="EMBL" id="WXA94153.1"/>
    </source>
</evidence>
<organism evidence="1 2">
    <name type="scientific">Pendulispora brunnea</name>
    <dbReference type="NCBI Taxonomy" id="2905690"/>
    <lineage>
        <taxon>Bacteria</taxon>
        <taxon>Pseudomonadati</taxon>
        <taxon>Myxococcota</taxon>
        <taxon>Myxococcia</taxon>
        <taxon>Myxococcales</taxon>
        <taxon>Sorangiineae</taxon>
        <taxon>Pendulisporaceae</taxon>
        <taxon>Pendulispora</taxon>
    </lineage>
</organism>
<reference evidence="1 2" key="1">
    <citation type="submission" date="2021-12" db="EMBL/GenBank/DDBJ databases">
        <title>Discovery of the Pendulisporaceae a myxobacterial family with distinct sporulation behavior and unique specialized metabolism.</title>
        <authorList>
            <person name="Garcia R."/>
            <person name="Popoff A."/>
            <person name="Bader C.D."/>
            <person name="Loehr J."/>
            <person name="Walesch S."/>
            <person name="Walt C."/>
            <person name="Boldt J."/>
            <person name="Bunk B."/>
            <person name="Haeckl F.J.F.P.J."/>
            <person name="Gunesch A.P."/>
            <person name="Birkelbach J."/>
            <person name="Nuebel U."/>
            <person name="Pietschmann T."/>
            <person name="Bach T."/>
            <person name="Mueller R."/>
        </authorList>
    </citation>
    <scope>NUCLEOTIDE SEQUENCE [LARGE SCALE GENOMIC DNA]</scope>
    <source>
        <strain evidence="1 2">MSr12523</strain>
    </source>
</reference>
<protein>
    <recommendedName>
        <fullName evidence="3">Knr4/Smi1-like domain-containing protein</fullName>
    </recommendedName>
</protein>
<proteinExistence type="predicted"/>
<sequence length="266" mass="29343">MIPSSPDRSFPRYVLDIEKIEEQLGAPLGPLLVELSRMACKLDPFCPMAAFEPLQMDLVYLNEESPTATPLVPDDALIFLETGANGTCAGFLDDGSGRPLDEREVCLVRKGESWTVAPNLATFLGMVAVAGTEAIDPERDTDEGWFECREERLADEEDGFRALSEKLCTLPGVTLHRKGPVPKYAYWCYEPPSEPQQGGLAGVRQLLRKGKRRKASVELVKQINVVLSVADLVPPERWGELQELVTALKPNLAEPVRAELAKRGVQ</sequence>
<evidence type="ECO:0000313" key="2">
    <source>
        <dbReference type="Proteomes" id="UP001379533"/>
    </source>
</evidence>
<keyword evidence="2" id="KW-1185">Reference proteome</keyword>
<dbReference type="EMBL" id="CP089982">
    <property type="protein sequence ID" value="WXA94153.1"/>
    <property type="molecule type" value="Genomic_DNA"/>
</dbReference>
<dbReference type="Proteomes" id="UP001379533">
    <property type="component" value="Chromosome"/>
</dbReference>
<evidence type="ECO:0008006" key="3">
    <source>
        <dbReference type="Google" id="ProtNLM"/>
    </source>
</evidence>
<gene>
    <name evidence="1" type="ORF">LZC95_47880</name>
</gene>
<dbReference type="RefSeq" id="WP_394844755.1">
    <property type="nucleotide sequence ID" value="NZ_CP089982.1"/>
</dbReference>